<dbReference type="Proteomes" id="UP001302349">
    <property type="component" value="Chromosome"/>
</dbReference>
<proteinExistence type="predicted"/>
<accession>A0ABZ0IWR0</accession>
<protein>
    <submittedName>
        <fullName evidence="1">Uncharacterized protein</fullName>
    </submittedName>
</protein>
<organism evidence="1 2">
    <name type="scientific">Imperialibacter roseus</name>
    <dbReference type="NCBI Taxonomy" id="1324217"/>
    <lineage>
        <taxon>Bacteria</taxon>
        <taxon>Pseudomonadati</taxon>
        <taxon>Bacteroidota</taxon>
        <taxon>Cytophagia</taxon>
        <taxon>Cytophagales</taxon>
        <taxon>Flammeovirgaceae</taxon>
        <taxon>Imperialibacter</taxon>
    </lineage>
</organism>
<keyword evidence="2" id="KW-1185">Reference proteome</keyword>
<evidence type="ECO:0000313" key="2">
    <source>
        <dbReference type="Proteomes" id="UP001302349"/>
    </source>
</evidence>
<dbReference type="EMBL" id="CP136051">
    <property type="protein sequence ID" value="WOK09226.1"/>
    <property type="molecule type" value="Genomic_DNA"/>
</dbReference>
<name>A0ABZ0IWR0_9BACT</name>
<dbReference type="RefSeq" id="WP_317491846.1">
    <property type="nucleotide sequence ID" value="NZ_CP136051.1"/>
</dbReference>
<gene>
    <name evidence="1" type="ORF">RT717_11315</name>
</gene>
<sequence>MKVRGYIFTRKVLAYCLALYLLNYSIDGRDAQPDYVAEDLTHNDIESILEFALESVLGIENAMQEHDEQDGENGHPGVHHVVYCQQPQLPTISLGNDFVSVVHTFGNPLSLISQNFLEISSPPPKA</sequence>
<reference evidence="1 2" key="1">
    <citation type="journal article" date="2023" name="Microbiol. Resour. Announc.">
        <title>Complete Genome Sequence of Imperialibacter roseus strain P4T.</title>
        <authorList>
            <person name="Tizabi D.R."/>
            <person name="Bachvaroff T."/>
            <person name="Hill R.T."/>
        </authorList>
    </citation>
    <scope>NUCLEOTIDE SEQUENCE [LARGE SCALE GENOMIC DNA]</scope>
    <source>
        <strain evidence="1 2">P4T</strain>
    </source>
</reference>
<evidence type="ECO:0000313" key="1">
    <source>
        <dbReference type="EMBL" id="WOK09226.1"/>
    </source>
</evidence>